<dbReference type="GO" id="GO:0008408">
    <property type="term" value="F:3'-5' exonuclease activity"/>
    <property type="evidence" value="ECO:0007669"/>
    <property type="project" value="InterPro"/>
</dbReference>
<name>A0A7M7NGT1_STRPU</name>
<dbReference type="OrthoDB" id="26838at2759"/>
<dbReference type="SUPFAM" id="SSF53098">
    <property type="entry name" value="Ribonuclease H-like"/>
    <property type="match status" value="1"/>
</dbReference>
<feature type="compositionally biased region" description="Acidic residues" evidence="1">
    <location>
        <begin position="486"/>
        <end position="495"/>
    </location>
</feature>
<dbReference type="InterPro" id="IPR002562">
    <property type="entry name" value="3'-5'_exonuclease_dom"/>
</dbReference>
<feature type="compositionally biased region" description="Basic and acidic residues" evidence="1">
    <location>
        <begin position="368"/>
        <end position="382"/>
    </location>
</feature>
<feature type="compositionally biased region" description="Polar residues" evidence="1">
    <location>
        <begin position="413"/>
        <end position="428"/>
    </location>
</feature>
<evidence type="ECO:0000256" key="1">
    <source>
        <dbReference type="SAM" id="MobiDB-lite"/>
    </source>
</evidence>
<dbReference type="InParanoid" id="A0A7M7NGT1"/>
<dbReference type="EnsemblMetazoa" id="XM_030980298">
    <property type="protein sequence ID" value="XP_030836158"/>
    <property type="gene ID" value="LOC578566"/>
</dbReference>
<dbReference type="RefSeq" id="XP_030836158.1">
    <property type="nucleotide sequence ID" value="XM_030980298.1"/>
</dbReference>
<keyword evidence="4" id="KW-1185">Reference proteome</keyword>
<dbReference type="KEGG" id="spu:578566"/>
<accession>A0A7M7NGT1</accession>
<dbReference type="Gene3D" id="3.30.420.10">
    <property type="entry name" value="Ribonuclease H-like superfamily/Ribonuclease H"/>
    <property type="match status" value="1"/>
</dbReference>
<dbReference type="PANTHER" id="PTHR46628:SF1">
    <property type="entry name" value="PIRNA BIOGENESIS PROTEIN EXD1"/>
    <property type="match status" value="1"/>
</dbReference>
<feature type="region of interest" description="Disordered" evidence="1">
    <location>
        <begin position="187"/>
        <end position="298"/>
    </location>
</feature>
<feature type="compositionally biased region" description="Basic and acidic residues" evidence="1">
    <location>
        <begin position="496"/>
        <end position="505"/>
    </location>
</feature>
<feature type="region of interest" description="Disordered" evidence="1">
    <location>
        <begin position="481"/>
        <end position="547"/>
    </location>
</feature>
<reference evidence="4" key="1">
    <citation type="submission" date="2015-02" db="EMBL/GenBank/DDBJ databases">
        <title>Genome sequencing for Strongylocentrotus purpuratus.</title>
        <authorList>
            <person name="Murali S."/>
            <person name="Liu Y."/>
            <person name="Vee V."/>
            <person name="English A."/>
            <person name="Wang M."/>
            <person name="Skinner E."/>
            <person name="Han Y."/>
            <person name="Muzny D.M."/>
            <person name="Worley K.C."/>
            <person name="Gibbs R.A."/>
        </authorList>
    </citation>
    <scope>NUCLEOTIDE SEQUENCE</scope>
</reference>
<dbReference type="Pfam" id="PF01612">
    <property type="entry name" value="DNA_pol_A_exo1"/>
    <property type="match status" value="1"/>
</dbReference>
<feature type="region of interest" description="Disordered" evidence="1">
    <location>
        <begin position="339"/>
        <end position="465"/>
    </location>
</feature>
<dbReference type="CDD" id="cd06148">
    <property type="entry name" value="Egl_like_exo"/>
    <property type="match status" value="1"/>
</dbReference>
<dbReference type="InterPro" id="IPR012337">
    <property type="entry name" value="RNaseH-like_sf"/>
</dbReference>
<feature type="compositionally biased region" description="Low complexity" evidence="1">
    <location>
        <begin position="509"/>
        <end position="519"/>
    </location>
</feature>
<feature type="domain" description="3'-5' exonuclease" evidence="2">
    <location>
        <begin position="15"/>
        <end position="138"/>
    </location>
</feature>
<reference evidence="3" key="2">
    <citation type="submission" date="2021-01" db="UniProtKB">
        <authorList>
            <consortium name="EnsemblMetazoa"/>
        </authorList>
    </citation>
    <scope>IDENTIFICATION</scope>
</reference>
<dbReference type="InterPro" id="IPR036397">
    <property type="entry name" value="RNaseH_sf"/>
</dbReference>
<dbReference type="AlphaFoldDB" id="A0A7M7NGT1"/>
<dbReference type="OMA" id="TQCILEY"/>
<proteinExistence type="predicted"/>
<dbReference type="GeneID" id="578566"/>
<evidence type="ECO:0000313" key="4">
    <source>
        <dbReference type="Proteomes" id="UP000007110"/>
    </source>
</evidence>
<dbReference type="PANTHER" id="PTHR46628">
    <property type="entry name" value="PIRNA BIOGENESIS PROTEIN EXD1"/>
    <property type="match status" value="1"/>
</dbReference>
<protein>
    <recommendedName>
        <fullName evidence="2">3'-5' exonuclease domain-containing protein</fullName>
    </recommendedName>
</protein>
<dbReference type="Proteomes" id="UP000007110">
    <property type="component" value="Unassembled WGS sequence"/>
</dbReference>
<dbReference type="GO" id="GO:0006139">
    <property type="term" value="P:nucleobase-containing compound metabolic process"/>
    <property type="evidence" value="ECO:0007669"/>
    <property type="project" value="InterPro"/>
</dbReference>
<dbReference type="InterPro" id="IPR052144">
    <property type="entry name" value="piRNA_biogenesis_EXD1"/>
</dbReference>
<feature type="compositionally biased region" description="Polar residues" evidence="1">
    <location>
        <begin position="350"/>
        <end position="367"/>
    </location>
</feature>
<evidence type="ECO:0000259" key="2">
    <source>
        <dbReference type="Pfam" id="PF01612"/>
    </source>
</evidence>
<dbReference type="GO" id="GO:0003676">
    <property type="term" value="F:nucleic acid binding"/>
    <property type="evidence" value="ECO:0007669"/>
    <property type="project" value="InterPro"/>
</dbReference>
<organism evidence="3 4">
    <name type="scientific">Strongylocentrotus purpuratus</name>
    <name type="common">Purple sea urchin</name>
    <dbReference type="NCBI Taxonomy" id="7668"/>
    <lineage>
        <taxon>Eukaryota</taxon>
        <taxon>Metazoa</taxon>
        <taxon>Echinodermata</taxon>
        <taxon>Eleutherozoa</taxon>
        <taxon>Echinozoa</taxon>
        <taxon>Echinoidea</taxon>
        <taxon>Euechinoidea</taxon>
        <taxon>Echinacea</taxon>
        <taxon>Camarodonta</taxon>
        <taxon>Echinidea</taxon>
        <taxon>Strongylocentrotidae</taxon>
        <taxon>Strongylocentrotus</taxon>
    </lineage>
</organism>
<sequence length="614" mass="68143">MFDVLAVPSLFTRKFIDILQATNITKVIHDCRFVSDLLYHHYGIELNSVFDTQVGDILIKRRQYMGDFPRNVSGTTQCILEYLEISIHDIALHLENTQRIEEDESSWFQRPLSKVNIRCALLDTVYLLRLREAITEQLMAEVTCGIDIYLTIERDRLEVDPKKLSSRASYVPRELINDLHRRVTQMGMSSTRVKPKELSFPPPSLANPGQEQGQPPPKGPSGRGISLDASRGFQKTSPGRSAKPSNHEPPRPPLMMGVTQTEEEEESNEEVSSVSSDDSDEAFADSTEKELWQQRYSKNIKSVTLKEALTAKEESDDMLPGYQGATGSILDHQRLIHQQPKSCTAKHTVPSRTVPDSTSVSGPNWMNETDKPTHKFSTEHSLRLTQGRFRSADMTDHSYSQGPGSVAPPKLSDLQQGSAVSKRLTNMQHPDAPQRHPSHDQGTVSGQASYADALSGKKKEEEEELKVKAKRTLKAIGKALAAGENFSEDVEEDKDDGASRVDPHNGFDGYSSYGQGYSGFNCRNKNVSEKASSDQGSVRATSGRGRASLFNQQSQVLNARQSQLQNRAPGGLGMRRHTGFRTVQVDFPTEEEIESAPDSVPIAVGSSFLSQRAI</sequence>
<evidence type="ECO:0000313" key="3">
    <source>
        <dbReference type="EnsemblMetazoa" id="XP_030836158"/>
    </source>
</evidence>